<dbReference type="OrthoDB" id="885569at2"/>
<protein>
    <submittedName>
        <fullName evidence="2">Uncharacterized protein</fullName>
    </submittedName>
</protein>
<dbReference type="Proteomes" id="UP000245999">
    <property type="component" value="Chromosome"/>
</dbReference>
<sequence length="132" mass="14934">MHNTELLLDQGTAFFILRHYRYRVALIRKRDWSAAPEGAFIIIQGDCEGVDRGQRIFWPGYVVKNTLHTRNGSLVFRPCYPRPGDDEAFTFGKDEIKRLYWPLAAPEPAAVPGPDQLDPAPVSKPKGSPRRG</sequence>
<name>A0A2Z3GS30_9BACT</name>
<feature type="region of interest" description="Disordered" evidence="1">
    <location>
        <begin position="107"/>
        <end position="132"/>
    </location>
</feature>
<evidence type="ECO:0000313" key="2">
    <source>
        <dbReference type="EMBL" id="AWM34186.1"/>
    </source>
</evidence>
<dbReference type="AlphaFoldDB" id="A0A2Z3GS30"/>
<organism evidence="2 3">
    <name type="scientific">Hymenobacter nivis</name>
    <dbReference type="NCBI Taxonomy" id="1850093"/>
    <lineage>
        <taxon>Bacteria</taxon>
        <taxon>Pseudomonadati</taxon>
        <taxon>Bacteroidota</taxon>
        <taxon>Cytophagia</taxon>
        <taxon>Cytophagales</taxon>
        <taxon>Hymenobacteraceae</taxon>
        <taxon>Hymenobacter</taxon>
    </lineage>
</organism>
<evidence type="ECO:0000256" key="1">
    <source>
        <dbReference type="SAM" id="MobiDB-lite"/>
    </source>
</evidence>
<proteinExistence type="predicted"/>
<dbReference type="EMBL" id="CP029145">
    <property type="protein sequence ID" value="AWM34186.1"/>
    <property type="molecule type" value="Genomic_DNA"/>
</dbReference>
<reference evidence="3" key="1">
    <citation type="submission" date="2018-04" db="EMBL/GenBank/DDBJ databases">
        <title>Complete genome of Antarctic heterotrophic bacterium Hymenobacter nivis.</title>
        <authorList>
            <person name="Terashima M."/>
        </authorList>
    </citation>
    <scope>NUCLEOTIDE SEQUENCE [LARGE SCALE GENOMIC DNA]</scope>
    <source>
        <strain evidence="3">NBRC 111535</strain>
    </source>
</reference>
<keyword evidence="3" id="KW-1185">Reference proteome</keyword>
<dbReference type="RefSeq" id="WP_109657232.1">
    <property type="nucleotide sequence ID" value="NZ_CP029145.1"/>
</dbReference>
<evidence type="ECO:0000313" key="3">
    <source>
        <dbReference type="Proteomes" id="UP000245999"/>
    </source>
</evidence>
<accession>A0A2Z3GS30</accession>
<dbReference type="KEGG" id="hnv:DDQ68_16170"/>
<gene>
    <name evidence="2" type="ORF">DDQ68_16170</name>
</gene>